<comment type="caution">
    <text evidence="3">The sequence shown here is derived from an EMBL/GenBank/DDBJ whole genome shotgun (WGS) entry which is preliminary data.</text>
</comment>
<dbReference type="Pfam" id="PF02567">
    <property type="entry name" value="PhzC-PhzF"/>
    <property type="match status" value="1"/>
</dbReference>
<dbReference type="PANTHER" id="PTHR13774">
    <property type="entry name" value="PHENAZINE BIOSYNTHESIS PROTEIN"/>
    <property type="match status" value="1"/>
</dbReference>
<dbReference type="SUPFAM" id="SSF54506">
    <property type="entry name" value="Diaminopimelate epimerase-like"/>
    <property type="match status" value="1"/>
</dbReference>
<sequence>MNDGVELFIVDAFTNEPFRGNPAAVCLLDKDREESWMQQVAAEMNLSETAYVVPAGADFCSNDYRIRWFTPKAEVDLCGHATLAAAHQLWQTGRLPADAHARFHTKSGLLTAWRDGAWIAMDFPAEPPAAEQVPEELIQALGLIPRFAGRNRIDYFIEVDNEQTVRTLKPDFAMIARLQARGVVVTSRADADSGADYDFVSRAFYPAIGVNEDPVTGSAHCALAPYWSKRLRKDELIGYQASERGGIVRVKPGGDRVCLSGQAITVLKGQLEG</sequence>
<comment type="similarity">
    <text evidence="1">Belongs to the PhzF family.</text>
</comment>
<evidence type="ECO:0000313" key="3">
    <source>
        <dbReference type="EMBL" id="MDQ0112725.1"/>
    </source>
</evidence>
<accession>A0ABT9TZC3</accession>
<dbReference type="NCBIfam" id="TIGR00654">
    <property type="entry name" value="PhzF_family"/>
    <property type="match status" value="1"/>
</dbReference>
<dbReference type="Gene3D" id="3.10.310.10">
    <property type="entry name" value="Diaminopimelate Epimerase, Chain A, domain 1"/>
    <property type="match status" value="2"/>
</dbReference>
<evidence type="ECO:0000313" key="4">
    <source>
        <dbReference type="Proteomes" id="UP001229346"/>
    </source>
</evidence>
<evidence type="ECO:0000256" key="2">
    <source>
        <dbReference type="ARBA" id="ARBA00023235"/>
    </source>
</evidence>
<dbReference type="Proteomes" id="UP001229346">
    <property type="component" value="Unassembled WGS sequence"/>
</dbReference>
<name>A0ABT9TZC3_PAEHA</name>
<dbReference type="EMBL" id="JAUSSU010000004">
    <property type="protein sequence ID" value="MDQ0112725.1"/>
    <property type="molecule type" value="Genomic_DNA"/>
</dbReference>
<keyword evidence="4" id="KW-1185">Reference proteome</keyword>
<protein>
    <submittedName>
        <fullName evidence="3">PhzF family phenazine biosynthesis protein</fullName>
    </submittedName>
</protein>
<dbReference type="PIRSF" id="PIRSF016184">
    <property type="entry name" value="PhzC_PhzF"/>
    <property type="match status" value="1"/>
</dbReference>
<proteinExistence type="inferred from homology"/>
<evidence type="ECO:0000256" key="1">
    <source>
        <dbReference type="ARBA" id="ARBA00008270"/>
    </source>
</evidence>
<gene>
    <name evidence="3" type="ORF">J2T15_002160</name>
</gene>
<dbReference type="RefSeq" id="WP_307203641.1">
    <property type="nucleotide sequence ID" value="NZ_JAUSSU010000004.1"/>
</dbReference>
<organism evidence="3 4">
    <name type="scientific">Paenibacillus harenae</name>
    <dbReference type="NCBI Taxonomy" id="306543"/>
    <lineage>
        <taxon>Bacteria</taxon>
        <taxon>Bacillati</taxon>
        <taxon>Bacillota</taxon>
        <taxon>Bacilli</taxon>
        <taxon>Bacillales</taxon>
        <taxon>Paenibacillaceae</taxon>
        <taxon>Paenibacillus</taxon>
    </lineage>
</organism>
<keyword evidence="2" id="KW-0413">Isomerase</keyword>
<dbReference type="PANTHER" id="PTHR13774:SF17">
    <property type="entry name" value="PHENAZINE BIOSYNTHESIS-LIKE DOMAIN-CONTAINING PROTEIN"/>
    <property type="match status" value="1"/>
</dbReference>
<dbReference type="InterPro" id="IPR003719">
    <property type="entry name" value="Phenazine_PhzF-like"/>
</dbReference>
<reference evidence="3 4" key="1">
    <citation type="submission" date="2023-07" db="EMBL/GenBank/DDBJ databases">
        <title>Sorghum-associated microbial communities from plants grown in Nebraska, USA.</title>
        <authorList>
            <person name="Schachtman D."/>
        </authorList>
    </citation>
    <scope>NUCLEOTIDE SEQUENCE [LARGE SCALE GENOMIC DNA]</scope>
    <source>
        <strain evidence="3 4">CC482</strain>
    </source>
</reference>